<dbReference type="PANTHER" id="PTHR10138:SF0">
    <property type="entry name" value="TRYPTOPHAN 2,3-DIOXYGENASE"/>
    <property type="match status" value="1"/>
</dbReference>
<reference evidence="1" key="1">
    <citation type="journal article" date="2013" name="Genome Biol.">
        <title>Draft genome of the mountain pine beetle, Dendroctonus ponderosae Hopkins, a major forest pest.</title>
        <authorList>
            <person name="Keeling C.I."/>
            <person name="Yuen M.M."/>
            <person name="Liao N.Y."/>
            <person name="Docking T.R."/>
            <person name="Chan S.K."/>
            <person name="Taylor G.A."/>
            <person name="Palmquist D.L."/>
            <person name="Jackman S.D."/>
            <person name="Nguyen A."/>
            <person name="Li M."/>
            <person name="Henderson H."/>
            <person name="Janes J.K."/>
            <person name="Zhao Y."/>
            <person name="Pandoh P."/>
            <person name="Moore R."/>
            <person name="Sperling F.A."/>
            <person name="Huber D.P."/>
            <person name="Birol I."/>
            <person name="Jones S.J."/>
            <person name="Bohlmann J."/>
        </authorList>
    </citation>
    <scope>NUCLEOTIDE SEQUENCE</scope>
</reference>
<protein>
    <submittedName>
        <fullName evidence="1">Uncharacterized protein</fullName>
    </submittedName>
</protein>
<dbReference type="SUPFAM" id="SSF140959">
    <property type="entry name" value="Indolic compounds 2,3-dioxygenase-like"/>
    <property type="match status" value="2"/>
</dbReference>
<proteinExistence type="predicted"/>
<dbReference type="EMBL" id="KB740834">
    <property type="protein sequence ID" value="ENN78805.1"/>
    <property type="molecule type" value="Genomic_DNA"/>
</dbReference>
<dbReference type="AlphaFoldDB" id="N6UAP3"/>
<dbReference type="InterPro" id="IPR037217">
    <property type="entry name" value="Trp/Indoleamine_2_3_dOase-like"/>
</dbReference>
<dbReference type="GO" id="GO:0019441">
    <property type="term" value="P:L-tryptophan catabolic process to kynurenine"/>
    <property type="evidence" value="ECO:0007669"/>
    <property type="project" value="InterPro"/>
</dbReference>
<sequence>MACPYRRNDGALDGNLGEEAGMLYGEYLMLDKILGAQRLLSESDNAPVHDEHLFIITHQVFFKNRLTNDTQKQGREVKERDTGQDACDGALDGDQLGEEAGMLYGEYLMLDKILGAQRLLSESDNAPVHDEHLFIITHQEKVQFLP</sequence>
<dbReference type="GO" id="GO:0019442">
    <property type="term" value="P:L-tryptophan catabolic process to acetyl-CoA"/>
    <property type="evidence" value="ECO:0007669"/>
    <property type="project" value="TreeGrafter"/>
</dbReference>
<dbReference type="GO" id="GO:0020037">
    <property type="term" value="F:heme binding"/>
    <property type="evidence" value="ECO:0007669"/>
    <property type="project" value="InterPro"/>
</dbReference>
<evidence type="ECO:0000313" key="1">
    <source>
        <dbReference type="EMBL" id="ENN78805.1"/>
    </source>
</evidence>
<gene>
    <name evidence="1" type="ORF">YQE_04742</name>
</gene>
<name>N6UAP3_DENPD</name>
<dbReference type="GO" id="GO:0046872">
    <property type="term" value="F:metal ion binding"/>
    <property type="evidence" value="ECO:0007669"/>
    <property type="project" value="InterPro"/>
</dbReference>
<accession>N6UAP3</accession>
<dbReference type="GO" id="GO:0004833">
    <property type="term" value="F:L-tryptophan 2,3-dioxygenase activity"/>
    <property type="evidence" value="ECO:0007669"/>
    <property type="project" value="InterPro"/>
</dbReference>
<dbReference type="HOGENOM" id="CLU_1779341_0_0_1"/>
<dbReference type="InterPro" id="IPR004981">
    <property type="entry name" value="Trp_2_3_dOase"/>
</dbReference>
<organism evidence="1">
    <name type="scientific">Dendroctonus ponderosae</name>
    <name type="common">Mountain pine beetle</name>
    <dbReference type="NCBI Taxonomy" id="77166"/>
    <lineage>
        <taxon>Eukaryota</taxon>
        <taxon>Metazoa</taxon>
        <taxon>Ecdysozoa</taxon>
        <taxon>Arthropoda</taxon>
        <taxon>Hexapoda</taxon>
        <taxon>Insecta</taxon>
        <taxon>Pterygota</taxon>
        <taxon>Neoptera</taxon>
        <taxon>Endopterygota</taxon>
        <taxon>Coleoptera</taxon>
        <taxon>Polyphaga</taxon>
        <taxon>Cucujiformia</taxon>
        <taxon>Curculionidae</taxon>
        <taxon>Scolytinae</taxon>
        <taxon>Dendroctonus</taxon>
    </lineage>
</organism>
<dbReference type="Gene3D" id="1.20.58.480">
    <property type="match status" value="2"/>
</dbReference>
<dbReference type="OrthoDB" id="447477at2759"/>
<feature type="non-terminal residue" evidence="1">
    <location>
        <position position="1"/>
    </location>
</feature>
<dbReference type="Pfam" id="PF03301">
    <property type="entry name" value="Trp_dioxygenase"/>
    <property type="match status" value="2"/>
</dbReference>
<dbReference type="PANTHER" id="PTHR10138">
    <property type="entry name" value="TRYPTOPHAN 2,3-DIOXYGENASE"/>
    <property type="match status" value="1"/>
</dbReference>